<feature type="domain" description="C2H2-type" evidence="13">
    <location>
        <begin position="37"/>
        <end position="64"/>
    </location>
</feature>
<feature type="compositionally biased region" description="Polar residues" evidence="11">
    <location>
        <begin position="416"/>
        <end position="435"/>
    </location>
</feature>
<keyword evidence="8 12" id="KW-0472">Membrane</keyword>
<proteinExistence type="predicted"/>
<dbReference type="PROSITE" id="PS50157">
    <property type="entry name" value="ZINC_FINGER_C2H2_2"/>
    <property type="match status" value="5"/>
</dbReference>
<keyword evidence="7 12" id="KW-1133">Transmembrane helix</keyword>
<evidence type="ECO:0000256" key="3">
    <source>
        <dbReference type="ARBA" id="ARBA00022737"/>
    </source>
</evidence>
<evidence type="ECO:0000256" key="6">
    <source>
        <dbReference type="ARBA" id="ARBA00022833"/>
    </source>
</evidence>
<evidence type="ECO:0000256" key="11">
    <source>
        <dbReference type="SAM" id="MobiDB-lite"/>
    </source>
</evidence>
<feature type="domain" description="C2H2-type" evidence="13">
    <location>
        <begin position="152"/>
        <end position="179"/>
    </location>
</feature>
<dbReference type="InterPro" id="IPR036236">
    <property type="entry name" value="Znf_C2H2_sf"/>
</dbReference>
<dbReference type="PANTHER" id="PTHR24379">
    <property type="entry name" value="KRAB AND ZINC FINGER DOMAIN-CONTAINING"/>
    <property type="match status" value="1"/>
</dbReference>
<feature type="domain" description="C2H2-type" evidence="13">
    <location>
        <begin position="247"/>
        <end position="272"/>
    </location>
</feature>
<comment type="caution">
    <text evidence="14">The sequence shown here is derived from an EMBL/GenBank/DDBJ whole genome shotgun (WGS) entry which is preliminary data.</text>
</comment>
<dbReference type="Gene3D" id="3.30.160.60">
    <property type="entry name" value="Classic Zinc Finger"/>
    <property type="match status" value="3"/>
</dbReference>
<dbReference type="OMA" id="CHESFLR"/>
<evidence type="ECO:0000256" key="1">
    <source>
        <dbReference type="ARBA" id="ARBA00022692"/>
    </source>
</evidence>
<dbReference type="Pfam" id="PF09446">
    <property type="entry name" value="VMA21"/>
    <property type="match status" value="1"/>
</dbReference>
<dbReference type="SMART" id="SM00355">
    <property type="entry name" value="ZnF_C2H2"/>
    <property type="match status" value="11"/>
</dbReference>
<evidence type="ECO:0000259" key="13">
    <source>
        <dbReference type="PROSITE" id="PS50157"/>
    </source>
</evidence>
<feature type="transmembrane region" description="Helical" evidence="12">
    <location>
        <begin position="488"/>
        <end position="508"/>
    </location>
</feature>
<feature type="transmembrane region" description="Helical" evidence="12">
    <location>
        <begin position="451"/>
        <end position="476"/>
    </location>
</feature>
<keyword evidence="3" id="KW-0677">Repeat</keyword>
<dbReference type="EMBL" id="VCGU01000458">
    <property type="protein sequence ID" value="TRY63390.1"/>
    <property type="molecule type" value="Genomic_DNA"/>
</dbReference>
<dbReference type="InterPro" id="IPR013087">
    <property type="entry name" value="Znf_C2H2_type"/>
</dbReference>
<dbReference type="PANTHER" id="PTHR24379:SF121">
    <property type="entry name" value="C2H2-TYPE DOMAIN-CONTAINING PROTEIN"/>
    <property type="match status" value="1"/>
</dbReference>
<dbReference type="AlphaFoldDB" id="A0A553ND70"/>
<dbReference type="STRING" id="6832.A0A553ND70"/>
<feature type="domain" description="C2H2-type" evidence="13">
    <location>
        <begin position="305"/>
        <end position="333"/>
    </location>
</feature>
<evidence type="ECO:0000256" key="5">
    <source>
        <dbReference type="ARBA" id="ARBA00022824"/>
    </source>
</evidence>
<dbReference type="GO" id="GO:0031410">
    <property type="term" value="C:cytoplasmic vesicle"/>
    <property type="evidence" value="ECO:0007669"/>
    <property type="project" value="UniProtKB-KW"/>
</dbReference>
<protein>
    <recommendedName>
        <fullName evidence="13">C2H2-type domain-containing protein</fullName>
    </recommendedName>
</protein>
<gene>
    <name evidence="14" type="ORF">TCAL_03999</name>
</gene>
<feature type="region of interest" description="Disordered" evidence="11">
    <location>
        <begin position="416"/>
        <end position="443"/>
    </location>
</feature>
<dbReference type="SUPFAM" id="SSF57667">
    <property type="entry name" value="beta-beta-alpha zinc fingers"/>
    <property type="match status" value="2"/>
</dbReference>
<evidence type="ECO:0000256" key="8">
    <source>
        <dbReference type="ARBA" id="ARBA00023136"/>
    </source>
</evidence>
<dbReference type="Pfam" id="PF00096">
    <property type="entry name" value="zf-C2H2"/>
    <property type="match status" value="1"/>
</dbReference>
<dbReference type="Proteomes" id="UP000318571">
    <property type="component" value="Chromosome 10"/>
</dbReference>
<evidence type="ECO:0000313" key="15">
    <source>
        <dbReference type="Proteomes" id="UP000318571"/>
    </source>
</evidence>
<evidence type="ECO:0000256" key="2">
    <source>
        <dbReference type="ARBA" id="ARBA00022723"/>
    </source>
</evidence>
<keyword evidence="1 12" id="KW-0812">Transmembrane</keyword>
<accession>A0A553ND70</accession>
<evidence type="ECO:0000256" key="7">
    <source>
        <dbReference type="ARBA" id="ARBA00022989"/>
    </source>
</evidence>
<dbReference type="GO" id="GO:0008270">
    <property type="term" value="F:zinc ion binding"/>
    <property type="evidence" value="ECO:0007669"/>
    <property type="project" value="UniProtKB-KW"/>
</dbReference>
<organism evidence="14 15">
    <name type="scientific">Tigriopus californicus</name>
    <name type="common">Marine copepod</name>
    <dbReference type="NCBI Taxonomy" id="6832"/>
    <lineage>
        <taxon>Eukaryota</taxon>
        <taxon>Metazoa</taxon>
        <taxon>Ecdysozoa</taxon>
        <taxon>Arthropoda</taxon>
        <taxon>Crustacea</taxon>
        <taxon>Multicrustacea</taxon>
        <taxon>Hexanauplia</taxon>
        <taxon>Copepoda</taxon>
        <taxon>Harpacticoida</taxon>
        <taxon>Harpacticidae</taxon>
        <taxon>Tigriopus</taxon>
    </lineage>
</organism>
<sequence length="524" mass="59638">MSSESLFDPEDDSNDPDAWLDKGLEVGLALQNRIDKLTCSICQTTFQRLTFLEAHMASHIKSQEFKCDVCSKIFHHEANLKAHKSYHKDAELRLKCQFCDEFVKGKRGLHNHVKRFHTMFSCEFCEDKFTFTKLKSHLKKSHRPEQRGSEKVNCDMCELSFSSSRALMSHKRSHDPKLSIQSGKVAPKAAVNCEFCGQAMANAACLKIHFRRIHLETECQECGKLVPNMTQHLRMAHSQFPSKSAPTVCPDESCSKTFTDYYQAQRHHKRVHLQIQCPRQECPVCGKLVIRLSVHMDQVHGENRYECRICGKFFPVKSTLERHVQNVHHPVKADCPFCEVEVKLFHLPRHLTSVHTLDPKSAGELVEGIAGKSAARTDLQWTAFSTYKEQAECANLTMTTPNRNRGFFVTKNHLNSGSDNDSSSTVQPNTSNQFFRSPEGPSYDENRNSALLALFFYSGLMFTVPILVFFGVQQILRDSYDVQSPWDMLAPAIAAIASVNVIIIAYVMRAFREDHREKSAIKSD</sequence>
<dbReference type="InterPro" id="IPR019013">
    <property type="entry name" value="Vma21"/>
</dbReference>
<evidence type="ECO:0000256" key="4">
    <source>
        <dbReference type="ARBA" id="ARBA00022771"/>
    </source>
</evidence>
<evidence type="ECO:0000313" key="14">
    <source>
        <dbReference type="EMBL" id="TRY63390.1"/>
    </source>
</evidence>
<keyword evidence="4 10" id="KW-0863">Zinc-finger</keyword>
<dbReference type="PROSITE" id="PS00028">
    <property type="entry name" value="ZINC_FINGER_C2H2_1"/>
    <property type="match status" value="7"/>
</dbReference>
<keyword evidence="9" id="KW-0968">Cytoplasmic vesicle</keyword>
<evidence type="ECO:0000256" key="9">
    <source>
        <dbReference type="ARBA" id="ARBA00023329"/>
    </source>
</evidence>
<dbReference type="GO" id="GO:0070072">
    <property type="term" value="P:vacuolar proton-transporting V-type ATPase complex assembly"/>
    <property type="evidence" value="ECO:0007669"/>
    <property type="project" value="InterPro"/>
</dbReference>
<evidence type="ECO:0000256" key="10">
    <source>
        <dbReference type="PROSITE-ProRule" id="PRU00042"/>
    </source>
</evidence>
<keyword evidence="5" id="KW-0256">Endoplasmic reticulum</keyword>
<keyword evidence="6" id="KW-0862">Zinc</keyword>
<keyword evidence="15" id="KW-1185">Reference proteome</keyword>
<reference evidence="14 15" key="1">
    <citation type="journal article" date="2018" name="Nat. Ecol. Evol.">
        <title>Genomic signatures of mitonuclear coevolution across populations of Tigriopus californicus.</title>
        <authorList>
            <person name="Barreto F.S."/>
            <person name="Watson E.T."/>
            <person name="Lima T.G."/>
            <person name="Willett C.S."/>
            <person name="Edmands S."/>
            <person name="Li W."/>
            <person name="Burton R.S."/>
        </authorList>
    </citation>
    <scope>NUCLEOTIDE SEQUENCE [LARGE SCALE GENOMIC DNA]</scope>
    <source>
        <strain evidence="14 15">San Diego</strain>
    </source>
</reference>
<feature type="domain" description="C2H2-type" evidence="13">
    <location>
        <begin position="65"/>
        <end position="92"/>
    </location>
</feature>
<evidence type="ECO:0000256" key="12">
    <source>
        <dbReference type="SAM" id="Phobius"/>
    </source>
</evidence>
<name>A0A553ND70_TIGCA</name>
<keyword evidence="2" id="KW-0479">Metal-binding</keyword>
<dbReference type="Pfam" id="PF13912">
    <property type="entry name" value="zf-C2H2_6"/>
    <property type="match status" value="3"/>
</dbReference>